<keyword evidence="9" id="KW-1185">Reference proteome</keyword>
<accession>A0ABW1T865</accession>
<evidence type="ECO:0000256" key="2">
    <source>
        <dbReference type="ARBA" id="ARBA00011103"/>
    </source>
</evidence>
<dbReference type="SUPFAM" id="SSF117457">
    <property type="entry name" value="FumA C-terminal domain-like"/>
    <property type="match status" value="1"/>
</dbReference>
<name>A0ABW1T865_9LACO</name>
<dbReference type="Pfam" id="PF05683">
    <property type="entry name" value="Fumerase_C"/>
    <property type="match status" value="1"/>
</dbReference>
<sequence>MKTYHLTTPISDDDIKDIRVGDLVYLNGSMTCARDMVHRRFVEQHRPLPIDIANKAIMHAGPIVKDEGNGKYKMVAIGTSTSMRMEKFEEEFIKQSHVKLIIGKGGMGPGTERACKKYKALHLIYPAGNAVYGGLHVNEIVDAKWTDLGMPEAMWSCDVSDFGPLIVSIDTNGDNLFTKNKVIFNERKEAEIKKIQKQVKFIQ</sequence>
<dbReference type="EC" id="4.2.1.32" evidence="4"/>
<evidence type="ECO:0000256" key="3">
    <source>
        <dbReference type="ARBA" id="ARBA00023239"/>
    </source>
</evidence>
<feature type="domain" description="Fe-S hydro-lyase tartrate dehydratase beta-type catalytic" evidence="7">
    <location>
        <begin position="5"/>
        <end position="179"/>
    </location>
</feature>
<evidence type="ECO:0000259" key="7">
    <source>
        <dbReference type="Pfam" id="PF05683"/>
    </source>
</evidence>
<dbReference type="RefSeq" id="WP_137630195.1">
    <property type="nucleotide sequence ID" value="NZ_BJDO01000005.1"/>
</dbReference>
<dbReference type="NCBIfam" id="NF006082">
    <property type="entry name" value="PRK08228.1"/>
    <property type="match status" value="1"/>
</dbReference>
<dbReference type="EMBL" id="JBHSSA010000035">
    <property type="protein sequence ID" value="MFC6253742.1"/>
    <property type="molecule type" value="Genomic_DNA"/>
</dbReference>
<dbReference type="PANTHER" id="PTHR43351:SF3">
    <property type="entry name" value="L(+)-TARTRATE DEHYDRATASE SUBUNIT BETA"/>
    <property type="match status" value="1"/>
</dbReference>
<evidence type="ECO:0000313" key="9">
    <source>
        <dbReference type="Proteomes" id="UP001596190"/>
    </source>
</evidence>
<protein>
    <recommendedName>
        <fullName evidence="5">L(+)-tartrate dehydratase subunit beta</fullName>
        <ecNumber evidence="4">4.2.1.32</ecNumber>
    </recommendedName>
</protein>
<comment type="subunit">
    <text evidence="2">Heterotetramer of two alpha and two beta subunits.</text>
</comment>
<dbReference type="PANTHER" id="PTHR43351">
    <property type="entry name" value="L(+)-TARTRATE DEHYDRATASE SUBUNIT BETA"/>
    <property type="match status" value="1"/>
</dbReference>
<organism evidence="8 9">
    <name type="scientific">Secundilactobacillus hailunensis</name>
    <dbReference type="NCBI Taxonomy" id="2559923"/>
    <lineage>
        <taxon>Bacteria</taxon>
        <taxon>Bacillati</taxon>
        <taxon>Bacillota</taxon>
        <taxon>Bacilli</taxon>
        <taxon>Lactobacillales</taxon>
        <taxon>Lactobacillaceae</taxon>
        <taxon>Secundilactobacillus</taxon>
    </lineage>
</organism>
<evidence type="ECO:0000256" key="4">
    <source>
        <dbReference type="ARBA" id="ARBA00039027"/>
    </source>
</evidence>
<dbReference type="GO" id="GO:0008730">
    <property type="term" value="F:L(+)-tartrate dehydratase activity"/>
    <property type="evidence" value="ECO:0007669"/>
    <property type="project" value="UniProtKB-EC"/>
</dbReference>
<dbReference type="InterPro" id="IPR004647">
    <property type="entry name" value="Fe-S_hydro-lyase_TtdB-typ_cat"/>
</dbReference>
<evidence type="ECO:0000256" key="1">
    <source>
        <dbReference type="ARBA" id="ARBA00008876"/>
    </source>
</evidence>
<dbReference type="Gene3D" id="3.20.130.10">
    <property type="entry name" value="Fe-S hydro-lyase, tartrate dehydratase beta-type, catalytic domain"/>
    <property type="match status" value="1"/>
</dbReference>
<comment type="catalytic activity">
    <reaction evidence="6">
        <text>(2R,3R)-tartrate = oxaloacetate + H2O</text>
        <dbReference type="Rhea" id="RHEA:15413"/>
        <dbReference type="ChEBI" id="CHEBI:15377"/>
        <dbReference type="ChEBI" id="CHEBI:16452"/>
        <dbReference type="ChEBI" id="CHEBI:30924"/>
        <dbReference type="EC" id="4.2.1.32"/>
    </reaction>
</comment>
<dbReference type="InterPro" id="IPR036660">
    <property type="entry name" value="Fe-S_hydroAse_TtdB_cat_sf"/>
</dbReference>
<evidence type="ECO:0000313" key="8">
    <source>
        <dbReference type="EMBL" id="MFC6253742.1"/>
    </source>
</evidence>
<gene>
    <name evidence="8" type="primary">ttdB</name>
    <name evidence="8" type="ORF">ACFP1H_03980</name>
</gene>
<comment type="similarity">
    <text evidence="1">Belongs to the class-I fumarase family.</text>
</comment>
<comment type="caution">
    <text evidence="8">The sequence shown here is derived from an EMBL/GenBank/DDBJ whole genome shotgun (WGS) entry which is preliminary data.</text>
</comment>
<dbReference type="Proteomes" id="UP001596190">
    <property type="component" value="Unassembled WGS sequence"/>
</dbReference>
<evidence type="ECO:0000256" key="5">
    <source>
        <dbReference type="ARBA" id="ARBA00039250"/>
    </source>
</evidence>
<reference evidence="9" key="1">
    <citation type="journal article" date="2019" name="Int. J. Syst. Evol. Microbiol.">
        <title>The Global Catalogue of Microorganisms (GCM) 10K type strain sequencing project: providing services to taxonomists for standard genome sequencing and annotation.</title>
        <authorList>
            <consortium name="The Broad Institute Genomics Platform"/>
            <consortium name="The Broad Institute Genome Sequencing Center for Infectious Disease"/>
            <person name="Wu L."/>
            <person name="Ma J."/>
        </authorList>
    </citation>
    <scope>NUCLEOTIDE SEQUENCE [LARGE SCALE GENOMIC DNA]</scope>
    <source>
        <strain evidence="9">CCM 8950</strain>
    </source>
</reference>
<dbReference type="NCBIfam" id="TIGR00723">
    <property type="entry name" value="ttdB_fumA_fumB"/>
    <property type="match status" value="1"/>
</dbReference>
<proteinExistence type="inferred from homology"/>
<keyword evidence="3 8" id="KW-0456">Lyase</keyword>
<evidence type="ECO:0000256" key="6">
    <source>
        <dbReference type="ARBA" id="ARBA00049253"/>
    </source>
</evidence>